<reference evidence="8" key="1">
    <citation type="submission" date="2021-05" db="EMBL/GenBank/DDBJ databases">
        <title>A free-living protist that lacks canonical eukaryotic 1 DNA replication and segregation systems.</title>
        <authorList>
            <person name="Salas-Leiva D.E."/>
            <person name="Tromer E.C."/>
            <person name="Curtis B.A."/>
            <person name="Jerlstrom-Hultqvist J."/>
            <person name="Kolisko M."/>
            <person name="Yi Z."/>
            <person name="Salas-Leiva J.S."/>
            <person name="Gallot-Lavallee L."/>
            <person name="Kops G.J.P.L."/>
            <person name="Archibald J.M."/>
            <person name="Simpson A.G.B."/>
            <person name="Roger A.J."/>
        </authorList>
    </citation>
    <scope>NUCLEOTIDE SEQUENCE</scope>
    <source>
        <strain evidence="8">BICM</strain>
    </source>
</reference>
<sequence length="124" mass="14225">MSSFSFLFAEMLNCFHSRASSSDELEGRLQAAGERLGLKVLELVTYREKANRKNTLESFLSFISNNVWRMLFGRPADGLQRIPADNSYMILESAYHQQIHRGGPAQPGDVHYWHHRWNAPCGRV</sequence>
<evidence type="ECO:0000313" key="9">
    <source>
        <dbReference type="Proteomes" id="UP000717585"/>
    </source>
</evidence>
<dbReference type="InterPro" id="IPR024096">
    <property type="entry name" value="NO_sig/Golgi_transp_ligand-bd"/>
</dbReference>
<protein>
    <submittedName>
        <fullName evidence="8">Transport protein particle (TRAPP) component</fullName>
    </submittedName>
</protein>
<dbReference type="Pfam" id="PF04051">
    <property type="entry name" value="TRAPP"/>
    <property type="match status" value="1"/>
</dbReference>
<evidence type="ECO:0000256" key="5">
    <source>
        <dbReference type="ARBA" id="ARBA00022824"/>
    </source>
</evidence>
<dbReference type="Proteomes" id="UP000717585">
    <property type="component" value="Unassembled WGS sequence"/>
</dbReference>
<dbReference type="SUPFAM" id="SSF111126">
    <property type="entry name" value="Ligand-binding domain in the NO signalling and Golgi transport"/>
    <property type="match status" value="1"/>
</dbReference>
<comment type="similarity">
    <text evidence="3">Belongs to the TRAPP small subunits family. BET3 subfamily.</text>
</comment>
<name>A0A8J6DYZ7_9EUKA</name>
<evidence type="ECO:0000256" key="3">
    <source>
        <dbReference type="ARBA" id="ARBA00006218"/>
    </source>
</evidence>
<organism evidence="8 9">
    <name type="scientific">Carpediemonas membranifera</name>
    <dbReference type="NCBI Taxonomy" id="201153"/>
    <lineage>
        <taxon>Eukaryota</taxon>
        <taxon>Metamonada</taxon>
        <taxon>Carpediemonas-like organisms</taxon>
        <taxon>Carpediemonas</taxon>
    </lineage>
</organism>
<evidence type="ECO:0000256" key="6">
    <source>
        <dbReference type="ARBA" id="ARBA00022892"/>
    </source>
</evidence>
<gene>
    <name evidence="8" type="ORF">J8273_8075</name>
</gene>
<evidence type="ECO:0000313" key="8">
    <source>
        <dbReference type="EMBL" id="KAG9390038.1"/>
    </source>
</evidence>
<keyword evidence="9" id="KW-1185">Reference proteome</keyword>
<accession>A0A8J6DYZ7</accession>
<evidence type="ECO:0000256" key="1">
    <source>
        <dbReference type="ARBA" id="ARBA00004240"/>
    </source>
</evidence>
<keyword evidence="7" id="KW-0333">Golgi apparatus</keyword>
<dbReference type="AlphaFoldDB" id="A0A8J6DYZ7"/>
<dbReference type="OrthoDB" id="10254842at2759"/>
<dbReference type="GO" id="GO:1990072">
    <property type="term" value="C:TRAPPIII protein complex"/>
    <property type="evidence" value="ECO:0007669"/>
    <property type="project" value="TreeGrafter"/>
</dbReference>
<dbReference type="EMBL" id="JAHDYR010000066">
    <property type="protein sequence ID" value="KAG9390038.1"/>
    <property type="molecule type" value="Genomic_DNA"/>
</dbReference>
<keyword evidence="5" id="KW-0256">Endoplasmic reticulum</keyword>
<evidence type="ECO:0000256" key="7">
    <source>
        <dbReference type="ARBA" id="ARBA00023034"/>
    </source>
</evidence>
<keyword evidence="4" id="KW-0813">Transport</keyword>
<evidence type="ECO:0000256" key="2">
    <source>
        <dbReference type="ARBA" id="ARBA00004555"/>
    </source>
</evidence>
<dbReference type="InterPro" id="IPR007194">
    <property type="entry name" value="TRAPP_component"/>
</dbReference>
<dbReference type="PANTHER" id="PTHR20902:SF0">
    <property type="entry name" value="TRAFFICKING PROTEIN PARTICLE COMPLEX SUBUNIT 5"/>
    <property type="match status" value="1"/>
</dbReference>
<dbReference type="GO" id="GO:0005783">
    <property type="term" value="C:endoplasmic reticulum"/>
    <property type="evidence" value="ECO:0007669"/>
    <property type="project" value="UniProtKB-SubCell"/>
</dbReference>
<dbReference type="GO" id="GO:1990070">
    <property type="term" value="C:TRAPPI protein complex"/>
    <property type="evidence" value="ECO:0007669"/>
    <property type="project" value="TreeGrafter"/>
</dbReference>
<dbReference type="GO" id="GO:1990071">
    <property type="term" value="C:TRAPPII protein complex"/>
    <property type="evidence" value="ECO:0007669"/>
    <property type="project" value="TreeGrafter"/>
</dbReference>
<evidence type="ECO:0000256" key="4">
    <source>
        <dbReference type="ARBA" id="ARBA00022448"/>
    </source>
</evidence>
<proteinExistence type="inferred from homology"/>
<dbReference type="GO" id="GO:0006888">
    <property type="term" value="P:endoplasmic reticulum to Golgi vesicle-mediated transport"/>
    <property type="evidence" value="ECO:0007669"/>
    <property type="project" value="TreeGrafter"/>
</dbReference>
<keyword evidence="6" id="KW-0931">ER-Golgi transport</keyword>
<comment type="caution">
    <text evidence="8">The sequence shown here is derived from an EMBL/GenBank/DDBJ whole genome shotgun (WGS) entry which is preliminary data.</text>
</comment>
<comment type="subcellular location">
    <subcellularLocation>
        <location evidence="1">Endoplasmic reticulum</location>
    </subcellularLocation>
    <subcellularLocation>
        <location evidence="2">Golgi apparatus</location>
    </subcellularLocation>
</comment>
<dbReference type="PANTHER" id="PTHR20902">
    <property type="entry name" value="41-2 PROTEIN ANTIGEN-RELATED"/>
    <property type="match status" value="1"/>
</dbReference>
<dbReference type="InterPro" id="IPR016696">
    <property type="entry name" value="TRAPP-I_su5"/>
</dbReference>
<dbReference type="Gene3D" id="3.30.1380.20">
    <property type="entry name" value="Trafficking protein particle complex subunit 3"/>
    <property type="match status" value="1"/>
</dbReference>